<feature type="chain" id="PRO_5012831700" description="TonB C-terminal domain-containing protein" evidence="1">
    <location>
        <begin position="18"/>
        <end position="218"/>
    </location>
</feature>
<dbReference type="AlphaFoldDB" id="A0A271IZV0"/>
<organism evidence="2 3">
    <name type="scientific">Rubrivirga marina</name>
    <dbReference type="NCBI Taxonomy" id="1196024"/>
    <lineage>
        <taxon>Bacteria</taxon>
        <taxon>Pseudomonadati</taxon>
        <taxon>Rhodothermota</taxon>
        <taxon>Rhodothermia</taxon>
        <taxon>Rhodothermales</taxon>
        <taxon>Rubricoccaceae</taxon>
        <taxon>Rubrivirga</taxon>
    </lineage>
</organism>
<keyword evidence="1" id="KW-0732">Signal</keyword>
<evidence type="ECO:0008006" key="4">
    <source>
        <dbReference type="Google" id="ProtNLM"/>
    </source>
</evidence>
<dbReference type="Proteomes" id="UP000216339">
    <property type="component" value="Unassembled WGS sequence"/>
</dbReference>
<dbReference type="EMBL" id="MQWD01000001">
    <property type="protein sequence ID" value="PAP76518.1"/>
    <property type="molecule type" value="Genomic_DNA"/>
</dbReference>
<dbReference type="OrthoDB" id="1493693at2"/>
<name>A0A271IZV0_9BACT</name>
<protein>
    <recommendedName>
        <fullName evidence="4">TonB C-terminal domain-containing protein</fullName>
    </recommendedName>
</protein>
<dbReference type="PROSITE" id="PS51257">
    <property type="entry name" value="PROKAR_LIPOPROTEIN"/>
    <property type="match status" value="1"/>
</dbReference>
<sequence>MRPLLCLLALATLAACSEPGPPATPPEGWVEASPARWYVPGTDTTAAFRDLTTLEAMGVARDESEFVRWVQEKMTDIYRTDPETVDSVFAAEFLDDVQAGVPEGDDYGAAADALVNQIKTDFFQRYNASRYQPQAEGLVVPDSLSDASGRVAVQVYVDEANEPVAIKLVEGTGTALDQIFMRRVLGSTFTDAWVRPEAGRVGGVEIPNWVHVESDFGG</sequence>
<evidence type="ECO:0000313" key="3">
    <source>
        <dbReference type="Proteomes" id="UP000216339"/>
    </source>
</evidence>
<gene>
    <name evidence="2" type="ORF">BSZ37_08725</name>
</gene>
<evidence type="ECO:0000256" key="1">
    <source>
        <dbReference type="SAM" id="SignalP"/>
    </source>
</evidence>
<comment type="caution">
    <text evidence="2">The sequence shown here is derived from an EMBL/GenBank/DDBJ whole genome shotgun (WGS) entry which is preliminary data.</text>
</comment>
<proteinExistence type="predicted"/>
<evidence type="ECO:0000313" key="2">
    <source>
        <dbReference type="EMBL" id="PAP76518.1"/>
    </source>
</evidence>
<dbReference type="RefSeq" id="WP_095510175.1">
    <property type="nucleotide sequence ID" value="NZ_MQWD01000001.1"/>
</dbReference>
<reference evidence="2 3" key="1">
    <citation type="submission" date="2016-11" db="EMBL/GenBank/DDBJ databases">
        <title>Study of marine rhodopsin-containing bacteria.</title>
        <authorList>
            <person name="Yoshizawa S."/>
            <person name="Kumagai Y."/>
            <person name="Kogure K."/>
        </authorList>
    </citation>
    <scope>NUCLEOTIDE SEQUENCE [LARGE SCALE GENOMIC DNA]</scope>
    <source>
        <strain evidence="2 3">SAORIC-28</strain>
    </source>
</reference>
<feature type="signal peptide" evidence="1">
    <location>
        <begin position="1"/>
        <end position="17"/>
    </location>
</feature>
<accession>A0A271IZV0</accession>
<keyword evidence="3" id="KW-1185">Reference proteome</keyword>